<feature type="transmembrane region" description="Helical" evidence="1">
    <location>
        <begin position="127"/>
        <end position="147"/>
    </location>
</feature>
<protein>
    <submittedName>
        <fullName evidence="2">Uncharacterized protein</fullName>
    </submittedName>
</protein>
<sequence>MRKHRGKERQNKISKLWSCPQAMKKSIEVISPKLDLENQDKQGLLTLRWFAVAGMALPPPLFFLCLSRYVDSSPTYPLFCWSYGEAWKTWMQSAFRVVLKRIEIFRSLRGWYSLLHLGVSSRSCLPLSWTSVFDYTMACVVLSFLAVSGDVSRREAQFHSVTASLDLLHPNIRACCSAVFDRRVSILLGCRCSSPPT</sequence>
<comment type="caution">
    <text evidence="2">The sequence shown here is derived from an EMBL/GenBank/DDBJ whole genome shotgun (WGS) entry which is preliminary data.</text>
</comment>
<keyword evidence="1" id="KW-1133">Transmembrane helix</keyword>
<evidence type="ECO:0000313" key="3">
    <source>
        <dbReference type="Proteomes" id="UP000823674"/>
    </source>
</evidence>
<evidence type="ECO:0000313" key="2">
    <source>
        <dbReference type="EMBL" id="KAG5378554.1"/>
    </source>
</evidence>
<keyword evidence="1" id="KW-0812">Transmembrane</keyword>
<keyword evidence="1" id="KW-0472">Membrane</keyword>
<accession>A0ABQ7KZ02</accession>
<dbReference type="EMBL" id="JADBGQ010000009">
    <property type="protein sequence ID" value="KAG5378554.1"/>
    <property type="molecule type" value="Genomic_DNA"/>
</dbReference>
<feature type="transmembrane region" description="Helical" evidence="1">
    <location>
        <begin position="49"/>
        <end position="69"/>
    </location>
</feature>
<name>A0ABQ7KZ02_BRACM</name>
<keyword evidence="3" id="KW-1185">Reference proteome</keyword>
<organism evidence="2 3">
    <name type="scientific">Brassica rapa subsp. trilocularis</name>
    <dbReference type="NCBI Taxonomy" id="1813537"/>
    <lineage>
        <taxon>Eukaryota</taxon>
        <taxon>Viridiplantae</taxon>
        <taxon>Streptophyta</taxon>
        <taxon>Embryophyta</taxon>
        <taxon>Tracheophyta</taxon>
        <taxon>Spermatophyta</taxon>
        <taxon>Magnoliopsida</taxon>
        <taxon>eudicotyledons</taxon>
        <taxon>Gunneridae</taxon>
        <taxon>Pentapetalae</taxon>
        <taxon>rosids</taxon>
        <taxon>malvids</taxon>
        <taxon>Brassicales</taxon>
        <taxon>Brassicaceae</taxon>
        <taxon>Brassiceae</taxon>
        <taxon>Brassica</taxon>
    </lineage>
</organism>
<gene>
    <name evidence="2" type="primary">A07p012870.1_BraROA</name>
    <name evidence="2" type="ORF">IGI04_026396</name>
</gene>
<dbReference type="Proteomes" id="UP000823674">
    <property type="component" value="Chromosome A07"/>
</dbReference>
<reference evidence="2 3" key="1">
    <citation type="submission" date="2021-03" db="EMBL/GenBank/DDBJ databases">
        <authorList>
            <person name="King G.J."/>
            <person name="Bancroft I."/>
            <person name="Baten A."/>
            <person name="Bloomfield J."/>
            <person name="Borpatragohain P."/>
            <person name="He Z."/>
            <person name="Irish N."/>
            <person name="Irwin J."/>
            <person name="Liu K."/>
            <person name="Mauleon R.P."/>
            <person name="Moore J."/>
            <person name="Morris R."/>
            <person name="Ostergaard L."/>
            <person name="Wang B."/>
            <person name="Wells R."/>
        </authorList>
    </citation>
    <scope>NUCLEOTIDE SEQUENCE [LARGE SCALE GENOMIC DNA]</scope>
    <source>
        <strain evidence="2">R-o-18</strain>
        <tissue evidence="2">Leaf</tissue>
    </source>
</reference>
<proteinExistence type="predicted"/>
<evidence type="ECO:0000256" key="1">
    <source>
        <dbReference type="SAM" id="Phobius"/>
    </source>
</evidence>